<proteinExistence type="predicted"/>
<gene>
    <name evidence="1" type="ORF">GCM10011609_70610</name>
</gene>
<comment type="caution">
    <text evidence="1">The sequence shown here is derived from an EMBL/GenBank/DDBJ whole genome shotgun (WGS) entry which is preliminary data.</text>
</comment>
<reference evidence="2" key="1">
    <citation type="journal article" date="2019" name="Int. J. Syst. Evol. Microbiol.">
        <title>The Global Catalogue of Microorganisms (GCM) 10K type strain sequencing project: providing services to taxonomists for standard genome sequencing and annotation.</title>
        <authorList>
            <consortium name="The Broad Institute Genomics Platform"/>
            <consortium name="The Broad Institute Genome Sequencing Center for Infectious Disease"/>
            <person name="Wu L."/>
            <person name="Ma J."/>
        </authorList>
    </citation>
    <scope>NUCLEOTIDE SEQUENCE [LARGE SCALE GENOMIC DNA]</scope>
    <source>
        <strain evidence="2">CGMCC 4.7319</strain>
    </source>
</reference>
<name>A0ABQ2IM75_9PSEU</name>
<organism evidence="1 2">
    <name type="scientific">Lentzea pudingi</name>
    <dbReference type="NCBI Taxonomy" id="1789439"/>
    <lineage>
        <taxon>Bacteria</taxon>
        <taxon>Bacillati</taxon>
        <taxon>Actinomycetota</taxon>
        <taxon>Actinomycetes</taxon>
        <taxon>Pseudonocardiales</taxon>
        <taxon>Pseudonocardiaceae</taxon>
        <taxon>Lentzea</taxon>
    </lineage>
</organism>
<dbReference type="EMBL" id="BMNC01000015">
    <property type="protein sequence ID" value="GGN19369.1"/>
    <property type="molecule type" value="Genomic_DNA"/>
</dbReference>
<evidence type="ECO:0008006" key="3">
    <source>
        <dbReference type="Google" id="ProtNLM"/>
    </source>
</evidence>
<evidence type="ECO:0000313" key="1">
    <source>
        <dbReference type="EMBL" id="GGN19369.1"/>
    </source>
</evidence>
<evidence type="ECO:0000313" key="2">
    <source>
        <dbReference type="Proteomes" id="UP000597656"/>
    </source>
</evidence>
<protein>
    <recommendedName>
        <fullName evidence="3">ATP-grasp target RiPP</fullName>
    </recommendedName>
</protein>
<accession>A0ABQ2IM75</accession>
<keyword evidence="2" id="KW-1185">Reference proteome</keyword>
<dbReference type="Proteomes" id="UP000597656">
    <property type="component" value="Unassembled WGS sequence"/>
</dbReference>
<sequence length="61" mass="6831">MHMYPTVTVEHLSSVTTTEGDSDDMKIYRFDRESSADFTVDFAWTSCRPGTFCSTDEALAA</sequence>